<dbReference type="PROSITE" id="PS50893">
    <property type="entry name" value="ABC_TRANSPORTER_2"/>
    <property type="match status" value="1"/>
</dbReference>
<dbReference type="Proteomes" id="UP000448292">
    <property type="component" value="Unassembled WGS sequence"/>
</dbReference>
<keyword evidence="8 9" id="KW-0472">Membrane</keyword>
<dbReference type="PROSITE" id="PS00211">
    <property type="entry name" value="ABC_TRANSPORTER_1"/>
    <property type="match status" value="1"/>
</dbReference>
<keyword evidence="4 9" id="KW-0812">Transmembrane</keyword>
<dbReference type="InterPro" id="IPR003439">
    <property type="entry name" value="ABC_transporter-like_ATP-bd"/>
</dbReference>
<dbReference type="GO" id="GO:0005524">
    <property type="term" value="F:ATP binding"/>
    <property type="evidence" value="ECO:0007669"/>
    <property type="project" value="UniProtKB-KW"/>
</dbReference>
<reference evidence="12 13" key="1">
    <citation type="submission" date="2018-06" db="EMBL/GenBank/DDBJ databases">
        <title>Complete genome of Desulfovibrio indonesiensis P37SLT.</title>
        <authorList>
            <person name="Crispim J.S."/>
            <person name="Vidigal P.M.P."/>
            <person name="Silva L.C.F."/>
            <person name="Laguardia C.N."/>
            <person name="Araujo L.C."/>
            <person name="Dias R.S."/>
            <person name="Sousa M.P."/>
            <person name="Paula S.O."/>
            <person name="Silva C."/>
        </authorList>
    </citation>
    <scope>NUCLEOTIDE SEQUENCE [LARGE SCALE GENOMIC DNA]</scope>
    <source>
        <strain evidence="12 13">P37SLT</strain>
    </source>
</reference>
<dbReference type="OrthoDB" id="9760168at2"/>
<evidence type="ECO:0000256" key="8">
    <source>
        <dbReference type="ARBA" id="ARBA00023136"/>
    </source>
</evidence>
<proteinExistence type="predicted"/>
<dbReference type="InterPro" id="IPR039421">
    <property type="entry name" value="Type_1_exporter"/>
</dbReference>
<dbReference type="CDD" id="cd18565">
    <property type="entry name" value="ABC_6TM_exporter_like"/>
    <property type="match status" value="1"/>
</dbReference>
<comment type="subcellular location">
    <subcellularLocation>
        <location evidence="1">Cell membrane</location>
        <topology evidence="1">Multi-pass membrane protein</topology>
    </subcellularLocation>
</comment>
<evidence type="ECO:0000256" key="6">
    <source>
        <dbReference type="ARBA" id="ARBA00022840"/>
    </source>
</evidence>
<evidence type="ECO:0000256" key="4">
    <source>
        <dbReference type="ARBA" id="ARBA00022692"/>
    </source>
</evidence>
<evidence type="ECO:0000259" key="10">
    <source>
        <dbReference type="PROSITE" id="PS50893"/>
    </source>
</evidence>
<evidence type="ECO:0000256" key="3">
    <source>
        <dbReference type="ARBA" id="ARBA00022475"/>
    </source>
</evidence>
<keyword evidence="13" id="KW-1185">Reference proteome</keyword>
<dbReference type="InterPro" id="IPR027417">
    <property type="entry name" value="P-loop_NTPase"/>
</dbReference>
<evidence type="ECO:0000256" key="5">
    <source>
        <dbReference type="ARBA" id="ARBA00022741"/>
    </source>
</evidence>
<feature type="transmembrane region" description="Helical" evidence="9">
    <location>
        <begin position="305"/>
        <end position="325"/>
    </location>
</feature>
<evidence type="ECO:0000256" key="1">
    <source>
        <dbReference type="ARBA" id="ARBA00004651"/>
    </source>
</evidence>
<evidence type="ECO:0000256" key="9">
    <source>
        <dbReference type="SAM" id="Phobius"/>
    </source>
</evidence>
<feature type="transmembrane region" description="Helical" evidence="9">
    <location>
        <begin position="164"/>
        <end position="181"/>
    </location>
</feature>
<dbReference type="SMART" id="SM00382">
    <property type="entry name" value="AAA"/>
    <property type="match status" value="1"/>
</dbReference>
<keyword evidence="5" id="KW-0547">Nucleotide-binding</keyword>
<accession>A0A7M3MG30</accession>
<dbReference type="Pfam" id="PF00005">
    <property type="entry name" value="ABC_tran"/>
    <property type="match status" value="1"/>
</dbReference>
<dbReference type="GO" id="GO:0016887">
    <property type="term" value="F:ATP hydrolysis activity"/>
    <property type="evidence" value="ECO:0007669"/>
    <property type="project" value="InterPro"/>
</dbReference>
<evidence type="ECO:0000256" key="7">
    <source>
        <dbReference type="ARBA" id="ARBA00022989"/>
    </source>
</evidence>
<feature type="transmembrane region" description="Helical" evidence="9">
    <location>
        <begin position="187"/>
        <end position="204"/>
    </location>
</feature>
<evidence type="ECO:0000313" key="12">
    <source>
        <dbReference type="EMBL" id="TVM18001.1"/>
    </source>
</evidence>
<feature type="transmembrane region" description="Helical" evidence="9">
    <location>
        <begin position="272"/>
        <end position="293"/>
    </location>
</feature>
<protein>
    <submittedName>
        <fullName evidence="12">ABC transporter ATP-binding protein</fullName>
    </submittedName>
</protein>
<dbReference type="SUPFAM" id="SSF52540">
    <property type="entry name" value="P-loop containing nucleoside triphosphate hydrolases"/>
    <property type="match status" value="1"/>
</dbReference>
<dbReference type="InterPro" id="IPR036640">
    <property type="entry name" value="ABC1_TM_sf"/>
</dbReference>
<comment type="caution">
    <text evidence="12">The sequence shown here is derived from an EMBL/GenBank/DDBJ whole genome shotgun (WGS) entry which is preliminary data.</text>
</comment>
<dbReference type="FunFam" id="3.40.50.300:FF:000221">
    <property type="entry name" value="Multidrug ABC transporter ATP-binding protein"/>
    <property type="match status" value="1"/>
</dbReference>
<keyword evidence="7 9" id="KW-1133">Transmembrane helix</keyword>
<name>A0A7M3MG30_9BACT</name>
<feature type="domain" description="ABC transporter" evidence="10">
    <location>
        <begin position="363"/>
        <end position="597"/>
    </location>
</feature>
<dbReference type="PANTHER" id="PTHR43394:SF1">
    <property type="entry name" value="ATP-BINDING CASSETTE SUB-FAMILY B MEMBER 10, MITOCHONDRIAL"/>
    <property type="match status" value="1"/>
</dbReference>
<dbReference type="Gene3D" id="1.20.1560.10">
    <property type="entry name" value="ABC transporter type 1, transmembrane domain"/>
    <property type="match status" value="1"/>
</dbReference>
<dbReference type="InterPro" id="IPR003593">
    <property type="entry name" value="AAA+_ATPase"/>
</dbReference>
<keyword evidence="6 12" id="KW-0067">ATP-binding</keyword>
<organism evidence="12 13">
    <name type="scientific">Oceanidesulfovibrio indonesiensis</name>
    <dbReference type="NCBI Taxonomy" id="54767"/>
    <lineage>
        <taxon>Bacteria</taxon>
        <taxon>Pseudomonadati</taxon>
        <taxon>Thermodesulfobacteriota</taxon>
        <taxon>Desulfovibrionia</taxon>
        <taxon>Desulfovibrionales</taxon>
        <taxon>Desulfovibrionaceae</taxon>
        <taxon>Oceanidesulfovibrio</taxon>
    </lineage>
</organism>
<evidence type="ECO:0000259" key="11">
    <source>
        <dbReference type="PROSITE" id="PS50929"/>
    </source>
</evidence>
<dbReference type="PANTHER" id="PTHR43394">
    <property type="entry name" value="ATP-DEPENDENT PERMEASE MDL1, MITOCHONDRIAL"/>
    <property type="match status" value="1"/>
</dbReference>
<keyword evidence="3" id="KW-1003">Cell membrane</keyword>
<dbReference type="InterPro" id="IPR017871">
    <property type="entry name" value="ABC_transporter-like_CS"/>
</dbReference>
<feature type="transmembrane region" description="Helical" evidence="9">
    <location>
        <begin position="82"/>
        <end position="99"/>
    </location>
</feature>
<dbReference type="Pfam" id="PF00664">
    <property type="entry name" value="ABC_membrane"/>
    <property type="match status" value="1"/>
</dbReference>
<keyword evidence="2" id="KW-0813">Transport</keyword>
<dbReference type="SUPFAM" id="SSF90123">
    <property type="entry name" value="ABC transporter transmembrane region"/>
    <property type="match status" value="1"/>
</dbReference>
<dbReference type="PROSITE" id="PS50929">
    <property type="entry name" value="ABC_TM1F"/>
    <property type="match status" value="1"/>
</dbReference>
<dbReference type="GO" id="GO:0015421">
    <property type="term" value="F:ABC-type oligopeptide transporter activity"/>
    <property type="evidence" value="ECO:0007669"/>
    <property type="project" value="TreeGrafter"/>
</dbReference>
<dbReference type="InterPro" id="IPR011527">
    <property type="entry name" value="ABC1_TM_dom"/>
</dbReference>
<dbReference type="GO" id="GO:0005886">
    <property type="term" value="C:plasma membrane"/>
    <property type="evidence" value="ECO:0007669"/>
    <property type="project" value="UniProtKB-SubCell"/>
</dbReference>
<dbReference type="AlphaFoldDB" id="A0A7M3MG30"/>
<sequence length="610" mass="67778">MPARYSAWMRPFPRFDPSLLFGKHLWRIFAFAKPYRQRIGLGLVLNAFARFFDLLPLIIVGRVVDAINAAVEGTRAIAPEDFLVYGGIVLGTFLCLALFQSSSDYLLDSMAQKVRHDLRTKLYEHLQTLDIAFFEERQTGDILAVVSNDVDNLERFFSDVTTSMVRLVITFVGTFGFLFYLDWRLALLLITPLPFAFFAVRFFATRVSPQYRAARQAVGSINSMLENNIQGMGVIQAYTAESHQAERIRGESANYRDATINAAFERARFVPLLYTIAGFAFALLIAGGGYLTFAELGPSIGDYTSFILLAMRLILPLFVFGMLINQIQRSEASARRIRELLAQKPTRDENPHARVLQQAPQRIEFENVSFAYPGRERTITNVTFSMEPGQMIGVVGPTGAGKSTLVKLLLRYYQPDSGRILVDSSPMRAIDMESFRRQVGYVSQDAFLFFGSVAENIALGAPDSTRKAIERAAEIAGAHEFITALPQGYDTPVGERGLKLSGGQRQRISLARAVLRDPPILVLDEATSAVDTRTEALIQENLRAFRNRRMTLAVAHRLSTVRASDSILVLVDGVVVENGDHESLLAQNGAYANLWAVQSGEAVADDNTVS</sequence>
<feature type="transmembrane region" description="Helical" evidence="9">
    <location>
        <begin position="39"/>
        <end position="62"/>
    </location>
</feature>
<evidence type="ECO:0000256" key="2">
    <source>
        <dbReference type="ARBA" id="ARBA00022448"/>
    </source>
</evidence>
<dbReference type="EMBL" id="QMIE01000005">
    <property type="protein sequence ID" value="TVM18001.1"/>
    <property type="molecule type" value="Genomic_DNA"/>
</dbReference>
<feature type="domain" description="ABC transmembrane type-1" evidence="11">
    <location>
        <begin position="41"/>
        <end position="329"/>
    </location>
</feature>
<dbReference type="Gene3D" id="3.40.50.300">
    <property type="entry name" value="P-loop containing nucleotide triphosphate hydrolases"/>
    <property type="match status" value="1"/>
</dbReference>
<evidence type="ECO:0000313" key="13">
    <source>
        <dbReference type="Proteomes" id="UP000448292"/>
    </source>
</evidence>
<gene>
    <name evidence="12" type="ORF">DPQ33_07800</name>
</gene>